<name>A0ABU2NNC4_9ACTN</name>
<accession>A0ABU2NNC4</accession>
<dbReference type="NCBIfam" id="NF047352">
    <property type="entry name" value="P_loop_sacsin"/>
    <property type="match status" value="1"/>
</dbReference>
<dbReference type="InterPro" id="IPR036890">
    <property type="entry name" value="HATPase_C_sf"/>
</dbReference>
<dbReference type="RefSeq" id="WP_311672505.1">
    <property type="nucleotide sequence ID" value="NZ_JAVREQ010000004.1"/>
</dbReference>
<protein>
    <submittedName>
        <fullName evidence="1">Molecular chaperone Hsp90</fullName>
    </submittedName>
</protein>
<organism evidence="1 2">
    <name type="scientific">Streptomyces hazeniae</name>
    <dbReference type="NCBI Taxonomy" id="3075538"/>
    <lineage>
        <taxon>Bacteria</taxon>
        <taxon>Bacillati</taxon>
        <taxon>Actinomycetota</taxon>
        <taxon>Actinomycetes</taxon>
        <taxon>Kitasatosporales</taxon>
        <taxon>Streptomycetaceae</taxon>
        <taxon>Streptomyces</taxon>
    </lineage>
</organism>
<evidence type="ECO:0000313" key="1">
    <source>
        <dbReference type="EMBL" id="MDT0378463.1"/>
    </source>
</evidence>
<dbReference type="Proteomes" id="UP001183414">
    <property type="component" value="Unassembled WGS sequence"/>
</dbReference>
<reference evidence="2" key="1">
    <citation type="submission" date="2023-07" db="EMBL/GenBank/DDBJ databases">
        <title>30 novel species of actinomycetes from the DSMZ collection.</title>
        <authorList>
            <person name="Nouioui I."/>
        </authorList>
    </citation>
    <scope>NUCLEOTIDE SEQUENCE [LARGE SCALE GENOMIC DNA]</scope>
    <source>
        <strain evidence="2">DSM 42041</strain>
    </source>
</reference>
<comment type="caution">
    <text evidence="1">The sequence shown here is derived from an EMBL/GenBank/DDBJ whole genome shotgun (WGS) entry which is preliminary data.</text>
</comment>
<proteinExistence type="predicted"/>
<dbReference type="EMBL" id="JAVREQ010000004">
    <property type="protein sequence ID" value="MDT0378463.1"/>
    <property type="molecule type" value="Genomic_DNA"/>
</dbReference>
<dbReference type="Gene3D" id="3.30.565.10">
    <property type="entry name" value="Histidine kinase-like ATPase, C-terminal domain"/>
    <property type="match status" value="1"/>
</dbReference>
<evidence type="ECO:0000313" key="2">
    <source>
        <dbReference type="Proteomes" id="UP001183414"/>
    </source>
</evidence>
<sequence>MVGQGGGEDPFGTLRLRRGVLDAWSASPARFREDANAEQDLALGGYRDRLVVELAQNAADAAGRAGVPGRIRFTLRGDVLVAANTGAALDAAAVESLSTLRASAKREDHGSPTGAGEPVGRFGVGFAAVLAVTDAPAVLSRAGGVRWSLTEARDLTLAGAGERTDGLADEVRRRDGHVPLLRLPLPAEGGAPEGYDTAVVLPLRDAAAAALAERLLAAVDDALLLALPGLAEVVVDTPDGVRTLTRRTDGPYVVVDDAAEPAARTEGPTPPAVSHHTRWRVSTAGGRVDPDLFADRPVEERLRPWWTVTWAIPVDDAGAPVRPRTEPVLHAPTPTDEPLGVPALLVASFPLEPTRRHVAPGPLADFLLTRAAETYTGLLENWGPVGTGLVDLVPGPLGKGELDGELRRMLLERLPDVAFLPSAAALAHRSGRGPADGSDEAPRPLRPREAELIEGAGAETVRVLAELYPALLPAGLERRSELRALEVGRVPLGEAVDRLAGVERDPAWWRRLYDALAGVDPDRLSGLPVPLADGRTVIGPRQVLMPSADGTGPAGAPGDPGERHRALARLGLRVAHPDAVHPLLEKLGATPATPRAVLTTPQVREAVAGSLDAGEIWDEDADTPDADALAETVLALVRDAGLAPGDEPWLGALALPDEDGELAPAGELVLPGSAFARVIRDGELPACDAALAERWGAQPLTAVGVLADFALVRAGDVVLDPDEVVEPEIAHAGGEYAAPDDTGLLDAVDVWCEDVLDRLPETPVPPVAAELVAVRDLDLVDDDHWPEALAMLARPPLREALTTPVRVLLPDGTRETVRPYTAWWLRGHPVLDGRRPAGLRAAGGDGLLAGLYEEADASALVAPDGDGAPDEQVLRALGVRTSAVALLDEPGGAAELLARLADPGLPVSAEQLHGLYGLLAGLDPDEVTLPEELRAVVGGTVRVVAAAEAVVVEAPDLVPLLGDRPMLPVRPARAADLASVLDVRRLGDVVPGTAGGDPGTRRDVPEAVRHLLPTAPTEYLEHDELLVDGVEVDWRLAPDGTLHAATLEGVAAGLAWAAGAWARRFDLAALLEDPSRAGELARARWFE</sequence>
<keyword evidence="2" id="KW-1185">Reference proteome</keyword>
<gene>
    <name evidence="1" type="ORF">RM572_06675</name>
</gene>
<dbReference type="SUPFAM" id="SSF55874">
    <property type="entry name" value="ATPase domain of HSP90 chaperone/DNA topoisomerase II/histidine kinase"/>
    <property type="match status" value="1"/>
</dbReference>